<protein>
    <submittedName>
        <fullName evidence="3">Multihem cytochrome C</fullName>
    </submittedName>
</protein>
<evidence type="ECO:0000313" key="4">
    <source>
        <dbReference type="Proteomes" id="UP000252355"/>
    </source>
</evidence>
<feature type="chain" id="PRO_5016803587" evidence="1">
    <location>
        <begin position="22"/>
        <end position="513"/>
    </location>
</feature>
<dbReference type="Gene3D" id="1.10.780.10">
    <property type="entry name" value="Hydroxylamine Oxidoreductase, Chain A, domain 1"/>
    <property type="match status" value="1"/>
</dbReference>
<proteinExistence type="predicted"/>
<dbReference type="InterPro" id="IPR036280">
    <property type="entry name" value="Multihaem_cyt_sf"/>
</dbReference>
<dbReference type="InterPro" id="IPR023155">
    <property type="entry name" value="Cyt_c-552/4"/>
</dbReference>
<feature type="domain" description="Cytochrome c-552/4" evidence="2">
    <location>
        <begin position="136"/>
        <end position="210"/>
    </location>
</feature>
<dbReference type="EMBL" id="QOQW01000006">
    <property type="protein sequence ID" value="RCK80377.1"/>
    <property type="molecule type" value="Genomic_DNA"/>
</dbReference>
<dbReference type="Proteomes" id="UP000252355">
    <property type="component" value="Unassembled WGS sequence"/>
</dbReference>
<comment type="caution">
    <text evidence="3">The sequence shown here is derived from an EMBL/GenBank/DDBJ whole genome shotgun (WGS) entry which is preliminary data.</text>
</comment>
<dbReference type="Gene3D" id="1.20.850.10">
    <property type="entry name" value="Hydroxylamine Oxidoreductase, Chain A, domain 2"/>
    <property type="match status" value="1"/>
</dbReference>
<dbReference type="SUPFAM" id="SSF48695">
    <property type="entry name" value="Multiheme cytochromes"/>
    <property type="match status" value="1"/>
</dbReference>
<evidence type="ECO:0000313" key="3">
    <source>
        <dbReference type="EMBL" id="RCK80377.1"/>
    </source>
</evidence>
<evidence type="ECO:0000259" key="2">
    <source>
        <dbReference type="Pfam" id="PF13435"/>
    </source>
</evidence>
<keyword evidence="1" id="KW-0732">Signal</keyword>
<sequence>MRRPCLFPLALLMLLPWTVFAANLASPPGVTPDPRLAATATPRISGATRSCLTCHRTLTPGLVQDWESSRHAGIAPADAMQKSALEKRISATQLPEALSRHAVGCFECHGLNAEQHPDAFDHFGRKIHTVVSPNDCQVCHPAEVSQYRGSKKAHALGNLMDNPLYHTLVEASIGQRRFDNGALHAHPSTASTRHEACLGCHGTLVVASGTRTVTSNLGDAEIPQLEGWPNQGVGRRNPDGSLGACTSCHPRHAFSIEVARKPSTCGQCHLEPDVPAYNVYKESKHGNIYNSLEKNWDFTAVPWQVGKHFTAPTCATCHNSLITHGANTIIAERTHDFGARLWVRIFGLPYTHPQPTSGDTTSIRNKDGLPLPTTFSGEPATEFLLTPGQQNDRKRAMTEVCGACHSAGVIEGHFAKFDQTLKETDAMTLTATRLVLSTWEKGFEDKTNPFDETLEKMWVRQWLFYGNSIRYASAMTGAPDYAAFKNGWWELNENLSRMHDVFRMKGLLPTPAR</sequence>
<accession>A0A367ZRA0</accession>
<reference evidence="3 4" key="1">
    <citation type="submission" date="2018-05" db="EMBL/GenBank/DDBJ databases">
        <title>A metagenomic window into the 2 km-deep terrestrial subsurface aquifer revealed taxonomically and functionally diverse microbial community comprising novel uncultured bacterial lineages.</title>
        <authorList>
            <person name="Kadnikov V.V."/>
            <person name="Mardanov A.V."/>
            <person name="Beletsky A.V."/>
            <person name="Banks D."/>
            <person name="Pimenov N.V."/>
            <person name="Frank Y.A."/>
            <person name="Karnachuk O.V."/>
            <person name="Ravin N.V."/>
        </authorList>
    </citation>
    <scope>NUCLEOTIDE SEQUENCE [LARGE SCALE GENOMIC DNA]</scope>
    <source>
        <strain evidence="3">BY5</strain>
    </source>
</reference>
<dbReference type="Pfam" id="PF13435">
    <property type="entry name" value="Cytochrome_C554"/>
    <property type="match status" value="1"/>
</dbReference>
<gene>
    <name evidence="3" type="ORF">OZSIB_3123</name>
</gene>
<organism evidence="3 4">
    <name type="scientific">Candidatus Ozemobacter sibiricus</name>
    <dbReference type="NCBI Taxonomy" id="2268124"/>
    <lineage>
        <taxon>Bacteria</taxon>
        <taxon>Candidatus Ozemobacteria</taxon>
        <taxon>Candidatus Ozemobacterales</taxon>
        <taxon>Candidatus Ozemobacteraceae</taxon>
        <taxon>Candidatus Ozemobacter</taxon>
    </lineage>
</organism>
<feature type="signal peptide" evidence="1">
    <location>
        <begin position="1"/>
        <end position="21"/>
    </location>
</feature>
<dbReference type="Pfam" id="PF13447">
    <property type="entry name" value="Multi-haem_cyto"/>
    <property type="match status" value="1"/>
</dbReference>
<evidence type="ECO:0000256" key="1">
    <source>
        <dbReference type="SAM" id="SignalP"/>
    </source>
</evidence>
<dbReference type="AlphaFoldDB" id="A0A367ZRA0"/>
<name>A0A367ZRA0_9BACT</name>